<evidence type="ECO:0000313" key="4">
    <source>
        <dbReference type="Proteomes" id="UP000054495"/>
    </source>
</evidence>
<name>A0A0D6LTB5_9BILA</name>
<gene>
    <name evidence="3" type="ORF">ANCCEY_06501</name>
</gene>
<protein>
    <recommendedName>
        <fullName evidence="2">SCP domain-containing protein</fullName>
    </recommendedName>
</protein>
<keyword evidence="1" id="KW-0732">Signal</keyword>
<evidence type="ECO:0000259" key="2">
    <source>
        <dbReference type="Pfam" id="PF00188"/>
    </source>
</evidence>
<dbReference type="SUPFAM" id="SSF55797">
    <property type="entry name" value="PR-1-like"/>
    <property type="match status" value="1"/>
</dbReference>
<feature type="chain" id="PRO_5002307300" description="SCP domain-containing protein" evidence="1">
    <location>
        <begin position="19"/>
        <end position="233"/>
    </location>
</feature>
<keyword evidence="4" id="KW-1185">Reference proteome</keyword>
<feature type="domain" description="SCP" evidence="2">
    <location>
        <begin position="34"/>
        <end position="180"/>
    </location>
</feature>
<organism evidence="3 4">
    <name type="scientific">Ancylostoma ceylanicum</name>
    <dbReference type="NCBI Taxonomy" id="53326"/>
    <lineage>
        <taxon>Eukaryota</taxon>
        <taxon>Metazoa</taxon>
        <taxon>Ecdysozoa</taxon>
        <taxon>Nematoda</taxon>
        <taxon>Chromadorea</taxon>
        <taxon>Rhabditida</taxon>
        <taxon>Rhabditina</taxon>
        <taxon>Rhabditomorpha</taxon>
        <taxon>Strongyloidea</taxon>
        <taxon>Ancylostomatidae</taxon>
        <taxon>Ancylostomatinae</taxon>
        <taxon>Ancylostoma</taxon>
    </lineage>
</organism>
<dbReference type="Pfam" id="PF00188">
    <property type="entry name" value="CAP"/>
    <property type="match status" value="1"/>
</dbReference>
<accession>A0A0D6LTB5</accession>
<reference evidence="3 4" key="1">
    <citation type="submission" date="2013-05" db="EMBL/GenBank/DDBJ databases">
        <title>Draft genome of the parasitic nematode Anyclostoma ceylanicum.</title>
        <authorList>
            <person name="Mitreva M."/>
        </authorList>
    </citation>
    <scope>NUCLEOTIDE SEQUENCE [LARGE SCALE GENOMIC DNA]</scope>
</reference>
<sequence>MIALYFVVIFRLIANVCPNSTFDQDIIDDYVVGKINDERYALLAGLTLNGPWQGKDKWTPETQGYGKKLPKGKRMYQLMWDCNLETEAKALLGSTCRDDEPKAPKGRTGVFSRIDIQGIEPELMSAVWDDWLKQIEKFAVSDDAISDEKVVYKDHNKNLREYLNLMRHSTTKIGCADVLCLGQDLNKYRAFCLTDKKPLKDNDVVYNAGKGGCKHGNKCPQGSTCVRGLCTKP</sequence>
<proteinExistence type="predicted"/>
<dbReference type="InterPro" id="IPR014044">
    <property type="entry name" value="CAP_dom"/>
</dbReference>
<dbReference type="InterPro" id="IPR035940">
    <property type="entry name" value="CAP_sf"/>
</dbReference>
<evidence type="ECO:0000256" key="1">
    <source>
        <dbReference type="SAM" id="SignalP"/>
    </source>
</evidence>
<dbReference type="Gene3D" id="3.40.33.10">
    <property type="entry name" value="CAP"/>
    <property type="match status" value="1"/>
</dbReference>
<dbReference type="AlphaFoldDB" id="A0A0D6LTB5"/>
<dbReference type="EMBL" id="KE124943">
    <property type="protein sequence ID" value="EPB74433.1"/>
    <property type="molecule type" value="Genomic_DNA"/>
</dbReference>
<evidence type="ECO:0000313" key="3">
    <source>
        <dbReference type="EMBL" id="EPB74433.1"/>
    </source>
</evidence>
<dbReference type="CDD" id="cd05380">
    <property type="entry name" value="CAP_euk"/>
    <property type="match status" value="1"/>
</dbReference>
<dbReference type="Proteomes" id="UP000054495">
    <property type="component" value="Unassembled WGS sequence"/>
</dbReference>
<feature type="signal peptide" evidence="1">
    <location>
        <begin position="1"/>
        <end position="18"/>
    </location>
</feature>